<evidence type="ECO:0000313" key="4">
    <source>
        <dbReference type="Proteomes" id="UP000078046"/>
    </source>
</evidence>
<organism evidence="3 4">
    <name type="scientific">Intoshia linei</name>
    <dbReference type="NCBI Taxonomy" id="1819745"/>
    <lineage>
        <taxon>Eukaryota</taxon>
        <taxon>Metazoa</taxon>
        <taxon>Spiralia</taxon>
        <taxon>Lophotrochozoa</taxon>
        <taxon>Mesozoa</taxon>
        <taxon>Orthonectida</taxon>
        <taxon>Rhopaluridae</taxon>
        <taxon>Intoshia</taxon>
    </lineage>
</organism>
<feature type="transmembrane region" description="Helical" evidence="2">
    <location>
        <begin position="35"/>
        <end position="55"/>
    </location>
</feature>
<feature type="transmembrane region" description="Helical" evidence="2">
    <location>
        <begin position="298"/>
        <end position="320"/>
    </location>
</feature>
<dbReference type="OrthoDB" id="5062115at2759"/>
<keyword evidence="2" id="KW-1133">Transmembrane helix</keyword>
<feature type="transmembrane region" description="Helical" evidence="2">
    <location>
        <begin position="190"/>
        <end position="213"/>
    </location>
</feature>
<feature type="transmembrane region" description="Helical" evidence="2">
    <location>
        <begin position="70"/>
        <end position="90"/>
    </location>
</feature>
<protein>
    <recommendedName>
        <fullName evidence="5">Solute carrier organic anion transporter family member</fullName>
    </recommendedName>
</protein>
<keyword evidence="2" id="KW-0812">Transmembrane</keyword>
<dbReference type="GO" id="GO:0043252">
    <property type="term" value="P:sodium-independent organic anion transport"/>
    <property type="evidence" value="ECO:0007669"/>
    <property type="project" value="TreeGrafter"/>
</dbReference>
<gene>
    <name evidence="3" type="ORF">A3Q56_01174</name>
</gene>
<dbReference type="AlphaFoldDB" id="A0A177B9Y7"/>
<dbReference type="PANTHER" id="PTHR11388">
    <property type="entry name" value="ORGANIC ANION TRANSPORTER"/>
    <property type="match status" value="1"/>
</dbReference>
<dbReference type="GO" id="GO:0015347">
    <property type="term" value="F:sodium-independent organic anion transmembrane transporter activity"/>
    <property type="evidence" value="ECO:0007669"/>
    <property type="project" value="TreeGrafter"/>
</dbReference>
<feature type="transmembrane region" description="Helical" evidence="2">
    <location>
        <begin position="233"/>
        <end position="257"/>
    </location>
</feature>
<keyword evidence="4" id="KW-1185">Reference proteome</keyword>
<feature type="transmembrane region" description="Helical" evidence="2">
    <location>
        <begin position="366"/>
        <end position="384"/>
    </location>
</feature>
<evidence type="ECO:0008006" key="5">
    <source>
        <dbReference type="Google" id="ProtNLM"/>
    </source>
</evidence>
<dbReference type="InterPro" id="IPR036259">
    <property type="entry name" value="MFS_trans_sf"/>
</dbReference>
<keyword evidence="1" id="KW-1015">Disulfide bond</keyword>
<dbReference type="Pfam" id="PF03137">
    <property type="entry name" value="OATP"/>
    <property type="match status" value="1"/>
</dbReference>
<dbReference type="InterPro" id="IPR004156">
    <property type="entry name" value="OATP"/>
</dbReference>
<dbReference type="Proteomes" id="UP000078046">
    <property type="component" value="Unassembled WGS sequence"/>
</dbReference>
<evidence type="ECO:0000313" key="3">
    <source>
        <dbReference type="EMBL" id="OAF71035.1"/>
    </source>
</evidence>
<feature type="transmembrane region" description="Helical" evidence="2">
    <location>
        <begin position="153"/>
        <end position="178"/>
    </location>
</feature>
<sequence>MNNDTTTNQDIEGPPDFGYFGWRPNCFQKMNNPKVLFSTLCLAGILQGMVVNGFVSTGLTTLEKAFKFDISVTFLLMIFDIGTILTLYPICFRLNPNLRIRAIAITLIMFGIGAFIFTVPHFLLYKSYKQELMGASCYNGKIYEEAQEENLRTIVYCTFAVSFLLMGISCSCLSTIVLSLFNQSIHFQYYYAIFSGLTAVSPPLGFLINSIFLNVGYNTKNVLRIDFHNSAFIGSWWIGFLFGGTLAVIIAIILFGYSNHYPEYLKNKHTATIDHPKLLYPNFSSLKKSLIELFKVKTYILICLSNIFDACLIYNLLLYLPKITELLFGSHSSTIALNLGLALIIMAPMGTIISKASLKYQNFSDSWYYVCLLFFLPSTLLFILHCEIIPVVGIHEPYTDNRLIPSLENDCNSNSTCCHTNMVPLCYSNDNKKMEYTIYASECWAGCNPMSHESCSCLPKTGKIVDNIECQEKMLTCPMFNPYYIALPIFFFYIFMACTPMINNIIRCVNKSDQYLAVGVYWMICRLLEAIIGKTRIIVLNEWVILIGYGLHFTKQFTDINILSDILRIRPYHRLEI</sequence>
<name>A0A177B9Y7_9BILA</name>
<accession>A0A177B9Y7</accession>
<reference evidence="3 4" key="1">
    <citation type="submission" date="2016-04" db="EMBL/GenBank/DDBJ databases">
        <title>The genome of Intoshia linei affirms orthonectids as highly simplified spiralians.</title>
        <authorList>
            <person name="Mikhailov K.V."/>
            <person name="Slusarev G.S."/>
            <person name="Nikitin M.A."/>
            <person name="Logacheva M.D."/>
            <person name="Penin A."/>
            <person name="Aleoshin V."/>
            <person name="Panchin Y.V."/>
        </authorList>
    </citation>
    <scope>NUCLEOTIDE SEQUENCE [LARGE SCALE GENOMIC DNA]</scope>
    <source>
        <strain evidence="3">Intl2013</strain>
        <tissue evidence="3">Whole animal</tissue>
    </source>
</reference>
<comment type="caution">
    <text evidence="3">The sequence shown here is derived from an EMBL/GenBank/DDBJ whole genome shotgun (WGS) entry which is preliminary data.</text>
</comment>
<feature type="transmembrane region" description="Helical" evidence="2">
    <location>
        <begin position="483"/>
        <end position="502"/>
    </location>
</feature>
<proteinExistence type="predicted"/>
<feature type="transmembrane region" description="Helical" evidence="2">
    <location>
        <begin position="102"/>
        <end position="123"/>
    </location>
</feature>
<dbReference type="SUPFAM" id="SSF103473">
    <property type="entry name" value="MFS general substrate transporter"/>
    <property type="match status" value="1"/>
</dbReference>
<dbReference type="EMBL" id="LWCA01000086">
    <property type="protein sequence ID" value="OAF71035.1"/>
    <property type="molecule type" value="Genomic_DNA"/>
</dbReference>
<keyword evidence="2" id="KW-0472">Membrane</keyword>
<evidence type="ECO:0000256" key="1">
    <source>
        <dbReference type="ARBA" id="ARBA00023157"/>
    </source>
</evidence>
<evidence type="ECO:0000256" key="2">
    <source>
        <dbReference type="SAM" id="Phobius"/>
    </source>
</evidence>
<feature type="transmembrane region" description="Helical" evidence="2">
    <location>
        <begin position="335"/>
        <end position="354"/>
    </location>
</feature>
<dbReference type="GO" id="GO:0016323">
    <property type="term" value="C:basolateral plasma membrane"/>
    <property type="evidence" value="ECO:0007669"/>
    <property type="project" value="TreeGrafter"/>
</dbReference>
<dbReference type="PANTHER" id="PTHR11388:SF100">
    <property type="entry name" value="SOLUTE CARRIER ORGANIC ANION TRANSPORTER FAMILY MEMBER 4A1"/>
    <property type="match status" value="1"/>
</dbReference>